<keyword evidence="3" id="KW-0133">Cell shape</keyword>
<evidence type="ECO:0000256" key="4">
    <source>
        <dbReference type="ARBA" id="ARBA00022984"/>
    </source>
</evidence>
<proteinExistence type="inferred from homology"/>
<gene>
    <name evidence="8" type="ORF">MCBB_1853</name>
</gene>
<dbReference type="GO" id="GO:0071555">
    <property type="term" value="P:cell wall organization"/>
    <property type="evidence" value="ECO:0007669"/>
    <property type="project" value="UniProtKB-KW"/>
</dbReference>
<evidence type="ECO:0000256" key="5">
    <source>
        <dbReference type="ARBA" id="ARBA00023315"/>
    </source>
</evidence>
<dbReference type="PANTHER" id="PTHR36174:SF1">
    <property type="entry name" value="LIPID II:GLYCINE GLYCYLTRANSFERASE"/>
    <property type="match status" value="1"/>
</dbReference>
<dbReference type="Proteomes" id="UP000094707">
    <property type="component" value="Chromosome I"/>
</dbReference>
<feature type="domain" description="BioF2-like acetyltransferase" evidence="7">
    <location>
        <begin position="163"/>
        <end position="294"/>
    </location>
</feature>
<sequence>MKVITEGKIWNKALEENFHNPDVYFKYEYYNLYENHYGVKPECIFWEDEHMKVFWPHLIRDVSKLTRCEDFSCYDLTSPYGYGGPLITMNTPNTRRASQSTRAFFEDYREYALKNHYISELIRFDPILMNWEPFEGIFNIEHVNDVVLVDLSQELDNIWCDIRRGHKRHIKTSIKEGCKVRFIENPSDKDFSDFIKLYCGTMDRNHANQKYYFSTEFIEDHFKLLNTLFVAVEDGNNIIGMTMFIYGNNSIHYHLTGAVRDTKKVHPSHLTLFETMKWAKERNFKYLNLGGGKKKNDNLFEFKRRFSKLTRESYIGKLIFNEKVYSELINLNGRVPEETTCFPRYRYGYNEEIV</sequence>
<keyword evidence="4" id="KW-0573">Peptidoglycan synthesis</keyword>
<keyword evidence="6" id="KW-0961">Cell wall biogenesis/degradation</keyword>
<reference evidence="8 9" key="1">
    <citation type="submission" date="2016-08" db="EMBL/GenBank/DDBJ databases">
        <authorList>
            <person name="Seilhamer J.J."/>
        </authorList>
    </citation>
    <scope>NUCLEOTIDE SEQUENCE [LARGE SCALE GENOMIC DNA]</scope>
    <source>
        <strain evidence="8">Buetzberg</strain>
    </source>
</reference>
<dbReference type="InterPro" id="IPR038740">
    <property type="entry name" value="BioF2-like_GNAT_dom"/>
</dbReference>
<evidence type="ECO:0000259" key="7">
    <source>
        <dbReference type="Pfam" id="PF13480"/>
    </source>
</evidence>
<dbReference type="STRING" id="118062.MCBB_1853"/>
<organism evidence="8 9">
    <name type="scientific">Methanobacterium congolense</name>
    <dbReference type="NCBI Taxonomy" id="118062"/>
    <lineage>
        <taxon>Archaea</taxon>
        <taxon>Methanobacteriati</taxon>
        <taxon>Methanobacteriota</taxon>
        <taxon>Methanomada group</taxon>
        <taxon>Methanobacteria</taxon>
        <taxon>Methanobacteriales</taxon>
        <taxon>Methanobacteriaceae</taxon>
        <taxon>Methanobacterium</taxon>
    </lineage>
</organism>
<dbReference type="InterPro" id="IPR016181">
    <property type="entry name" value="Acyl_CoA_acyltransferase"/>
</dbReference>
<dbReference type="InterPro" id="IPR050644">
    <property type="entry name" value="PG_Glycine_Bridge_Synth"/>
</dbReference>
<keyword evidence="9" id="KW-1185">Reference proteome</keyword>
<keyword evidence="5" id="KW-0012">Acyltransferase</keyword>
<dbReference type="KEGG" id="mcub:MCBB_1853"/>
<dbReference type="PROSITE" id="PS51191">
    <property type="entry name" value="FEMABX"/>
    <property type="match status" value="1"/>
</dbReference>
<dbReference type="PANTHER" id="PTHR36174">
    <property type="entry name" value="LIPID II:GLYCINE GLYCYLTRANSFERASE"/>
    <property type="match status" value="1"/>
</dbReference>
<keyword evidence="2" id="KW-0808">Transferase</keyword>
<dbReference type="Gene3D" id="3.40.630.30">
    <property type="match status" value="1"/>
</dbReference>
<dbReference type="Pfam" id="PF13480">
    <property type="entry name" value="Acetyltransf_6"/>
    <property type="match status" value="1"/>
</dbReference>
<dbReference type="SUPFAM" id="SSF55729">
    <property type="entry name" value="Acyl-CoA N-acyltransferases (Nat)"/>
    <property type="match status" value="1"/>
</dbReference>
<evidence type="ECO:0000256" key="6">
    <source>
        <dbReference type="ARBA" id="ARBA00023316"/>
    </source>
</evidence>
<dbReference type="RefSeq" id="WP_071907469.1">
    <property type="nucleotide sequence ID" value="NZ_LT607756.1"/>
</dbReference>
<evidence type="ECO:0000313" key="9">
    <source>
        <dbReference type="Proteomes" id="UP000094707"/>
    </source>
</evidence>
<dbReference type="GO" id="GO:0044038">
    <property type="term" value="P:cell wall macromolecule biosynthetic process"/>
    <property type="evidence" value="ECO:0007669"/>
    <property type="project" value="InterPro"/>
</dbReference>
<dbReference type="InterPro" id="IPR003447">
    <property type="entry name" value="FEMABX"/>
</dbReference>
<dbReference type="GeneID" id="30412691"/>
<evidence type="ECO:0000256" key="3">
    <source>
        <dbReference type="ARBA" id="ARBA00022960"/>
    </source>
</evidence>
<dbReference type="AlphaFoldDB" id="A0A1D3L426"/>
<dbReference type="GO" id="GO:0008360">
    <property type="term" value="P:regulation of cell shape"/>
    <property type="evidence" value="ECO:0007669"/>
    <property type="project" value="UniProtKB-KW"/>
</dbReference>
<dbReference type="EMBL" id="LT607756">
    <property type="protein sequence ID" value="SCG86402.1"/>
    <property type="molecule type" value="Genomic_DNA"/>
</dbReference>
<dbReference type="GO" id="GO:0016755">
    <property type="term" value="F:aminoacyltransferase activity"/>
    <property type="evidence" value="ECO:0007669"/>
    <property type="project" value="InterPro"/>
</dbReference>
<evidence type="ECO:0000256" key="2">
    <source>
        <dbReference type="ARBA" id="ARBA00022679"/>
    </source>
</evidence>
<protein>
    <recommendedName>
        <fullName evidence="7">BioF2-like acetyltransferase domain-containing protein</fullName>
    </recommendedName>
</protein>
<dbReference type="OrthoDB" id="140543at2157"/>
<accession>A0A1D3L426</accession>
<name>A0A1D3L426_9EURY</name>
<comment type="similarity">
    <text evidence="1">Belongs to the FemABX family.</text>
</comment>
<evidence type="ECO:0000256" key="1">
    <source>
        <dbReference type="ARBA" id="ARBA00009943"/>
    </source>
</evidence>
<evidence type="ECO:0000313" key="8">
    <source>
        <dbReference type="EMBL" id="SCG86402.1"/>
    </source>
</evidence>